<keyword evidence="5" id="KW-0862">Zinc</keyword>
<dbReference type="SUPFAM" id="SSF57850">
    <property type="entry name" value="RING/U-box"/>
    <property type="match status" value="1"/>
</dbReference>
<dbReference type="PANTHER" id="PTHR14155:SF522">
    <property type="entry name" value="OS06G0537600 PROTEIN"/>
    <property type="match status" value="1"/>
</dbReference>
<dbReference type="PROSITE" id="PS50089">
    <property type="entry name" value="ZF_RING_2"/>
    <property type="match status" value="1"/>
</dbReference>
<keyword evidence="3" id="KW-0479">Metal-binding</keyword>
<dbReference type="InterPro" id="IPR013083">
    <property type="entry name" value="Znf_RING/FYVE/PHD"/>
</dbReference>
<feature type="transmembrane region" description="Helical" evidence="8">
    <location>
        <begin position="84"/>
        <end position="104"/>
    </location>
</feature>
<evidence type="ECO:0000256" key="2">
    <source>
        <dbReference type="ARBA" id="ARBA00012483"/>
    </source>
</evidence>
<dbReference type="AlphaFoldDB" id="A0AAV5C015"/>
<dbReference type="Pfam" id="PF13639">
    <property type="entry name" value="zf-RING_2"/>
    <property type="match status" value="1"/>
</dbReference>
<dbReference type="EC" id="2.3.2.27" evidence="2"/>
<dbReference type="SMART" id="SM00184">
    <property type="entry name" value="RING"/>
    <property type="match status" value="1"/>
</dbReference>
<dbReference type="EMBL" id="BQKI01000003">
    <property type="protein sequence ID" value="GJM90834.1"/>
    <property type="molecule type" value="Genomic_DNA"/>
</dbReference>
<evidence type="ECO:0000256" key="7">
    <source>
        <dbReference type="PROSITE-ProRule" id="PRU00175"/>
    </source>
</evidence>
<dbReference type="InterPro" id="IPR001841">
    <property type="entry name" value="Znf_RING"/>
</dbReference>
<evidence type="ECO:0000256" key="3">
    <source>
        <dbReference type="ARBA" id="ARBA00022723"/>
    </source>
</evidence>
<reference evidence="10" key="1">
    <citation type="journal article" date="2018" name="DNA Res.">
        <title>Multiple hybrid de novo genome assembly of finger millet, an orphan allotetraploid crop.</title>
        <authorList>
            <person name="Hatakeyama M."/>
            <person name="Aluri S."/>
            <person name="Balachadran M.T."/>
            <person name="Sivarajan S.R."/>
            <person name="Patrignani A."/>
            <person name="Gruter S."/>
            <person name="Poveda L."/>
            <person name="Shimizu-Inatsugi R."/>
            <person name="Baeten J."/>
            <person name="Francoijs K.J."/>
            <person name="Nataraja K.N."/>
            <person name="Reddy Y.A.N."/>
            <person name="Phadnis S."/>
            <person name="Ravikumar R.L."/>
            <person name="Schlapbach R."/>
            <person name="Sreeman S.M."/>
            <person name="Shimizu K.K."/>
        </authorList>
    </citation>
    <scope>NUCLEOTIDE SEQUENCE</scope>
</reference>
<evidence type="ECO:0000313" key="10">
    <source>
        <dbReference type="EMBL" id="GJM90834.1"/>
    </source>
</evidence>
<keyword evidence="8" id="KW-1133">Transmembrane helix</keyword>
<feature type="transmembrane region" description="Helical" evidence="8">
    <location>
        <begin position="43"/>
        <end position="64"/>
    </location>
</feature>
<comment type="catalytic activity">
    <reaction evidence="1">
        <text>S-ubiquitinyl-[E2 ubiquitin-conjugating enzyme]-L-cysteine + [acceptor protein]-L-lysine = [E2 ubiquitin-conjugating enzyme]-L-cysteine + N(6)-ubiquitinyl-[acceptor protein]-L-lysine.</text>
        <dbReference type="EC" id="2.3.2.27"/>
    </reaction>
</comment>
<protein>
    <recommendedName>
        <fullName evidence="2">RING-type E3 ubiquitin transferase</fullName>
        <ecNumber evidence="2">2.3.2.27</ecNumber>
    </recommendedName>
</protein>
<keyword evidence="8" id="KW-0812">Transmembrane</keyword>
<dbReference type="GO" id="GO:0061630">
    <property type="term" value="F:ubiquitin protein ligase activity"/>
    <property type="evidence" value="ECO:0007669"/>
    <property type="project" value="UniProtKB-EC"/>
</dbReference>
<gene>
    <name evidence="10" type="primary">ga07152</name>
    <name evidence="10" type="ORF">PR202_ga07152</name>
</gene>
<evidence type="ECO:0000256" key="8">
    <source>
        <dbReference type="SAM" id="Phobius"/>
    </source>
</evidence>
<dbReference type="Proteomes" id="UP001054889">
    <property type="component" value="Unassembled WGS sequence"/>
</dbReference>
<evidence type="ECO:0000259" key="9">
    <source>
        <dbReference type="PROSITE" id="PS50089"/>
    </source>
</evidence>
<keyword evidence="11" id="KW-1185">Reference proteome</keyword>
<dbReference type="PANTHER" id="PTHR14155">
    <property type="entry name" value="RING FINGER DOMAIN-CONTAINING"/>
    <property type="match status" value="1"/>
</dbReference>
<reference evidence="10" key="2">
    <citation type="submission" date="2021-12" db="EMBL/GenBank/DDBJ databases">
        <title>Resequencing data analysis of finger millet.</title>
        <authorList>
            <person name="Hatakeyama M."/>
            <person name="Aluri S."/>
            <person name="Balachadran M.T."/>
            <person name="Sivarajan S.R."/>
            <person name="Poveda L."/>
            <person name="Shimizu-Inatsugi R."/>
            <person name="Schlapbach R."/>
            <person name="Sreeman S.M."/>
            <person name="Shimizu K.K."/>
        </authorList>
    </citation>
    <scope>NUCLEOTIDE SEQUENCE</scope>
</reference>
<evidence type="ECO:0000256" key="1">
    <source>
        <dbReference type="ARBA" id="ARBA00000900"/>
    </source>
</evidence>
<evidence type="ECO:0000313" key="11">
    <source>
        <dbReference type="Proteomes" id="UP001054889"/>
    </source>
</evidence>
<evidence type="ECO:0000256" key="4">
    <source>
        <dbReference type="ARBA" id="ARBA00022771"/>
    </source>
</evidence>
<feature type="transmembrane region" description="Helical" evidence="8">
    <location>
        <begin position="6"/>
        <end position="31"/>
    </location>
</feature>
<dbReference type="InterPro" id="IPR053238">
    <property type="entry name" value="RING-H2_zinc_finger"/>
</dbReference>
<sequence length="212" mass="24232">MEDGYLFHMFVLAILNVLFIGGSVGVVHECFYGLWKPHNTGDMFGIAFILGLWFSFVAFFYPIVCGGLIPWGLLGRCGLPLQRVIFWWFRGVAWLFCWLCLLNANREADAANNLLPEHVAQRRDHQMNELPPSPDHRVVAVDERQDSEQPEDVSECAVCLTEVENAEVMTKQLPVCLHVFHRQCIDLWLRDNSTCPVCRCNVSAPHQPMQMI</sequence>
<evidence type="ECO:0000256" key="6">
    <source>
        <dbReference type="ARBA" id="ARBA00024209"/>
    </source>
</evidence>
<accession>A0AAV5C015</accession>
<name>A0AAV5C015_ELECO</name>
<keyword evidence="4 7" id="KW-0863">Zinc-finger</keyword>
<comment type="caution">
    <text evidence="10">The sequence shown here is derived from an EMBL/GenBank/DDBJ whole genome shotgun (WGS) entry which is preliminary data.</text>
</comment>
<proteinExistence type="inferred from homology"/>
<evidence type="ECO:0000256" key="5">
    <source>
        <dbReference type="ARBA" id="ARBA00022833"/>
    </source>
</evidence>
<dbReference type="GO" id="GO:0008270">
    <property type="term" value="F:zinc ion binding"/>
    <property type="evidence" value="ECO:0007669"/>
    <property type="project" value="UniProtKB-KW"/>
</dbReference>
<comment type="similarity">
    <text evidence="6">Belongs to the RING-type zinc finger family. ATL subfamily.</text>
</comment>
<organism evidence="10 11">
    <name type="scientific">Eleusine coracana subsp. coracana</name>
    <dbReference type="NCBI Taxonomy" id="191504"/>
    <lineage>
        <taxon>Eukaryota</taxon>
        <taxon>Viridiplantae</taxon>
        <taxon>Streptophyta</taxon>
        <taxon>Embryophyta</taxon>
        <taxon>Tracheophyta</taxon>
        <taxon>Spermatophyta</taxon>
        <taxon>Magnoliopsida</taxon>
        <taxon>Liliopsida</taxon>
        <taxon>Poales</taxon>
        <taxon>Poaceae</taxon>
        <taxon>PACMAD clade</taxon>
        <taxon>Chloridoideae</taxon>
        <taxon>Cynodonteae</taxon>
        <taxon>Eleusininae</taxon>
        <taxon>Eleusine</taxon>
    </lineage>
</organism>
<keyword evidence="8" id="KW-0472">Membrane</keyword>
<feature type="domain" description="RING-type" evidence="9">
    <location>
        <begin position="156"/>
        <end position="199"/>
    </location>
</feature>
<dbReference type="Gene3D" id="3.30.40.10">
    <property type="entry name" value="Zinc/RING finger domain, C3HC4 (zinc finger)"/>
    <property type="match status" value="1"/>
</dbReference>